<dbReference type="Gene3D" id="3.30.70.100">
    <property type="match status" value="1"/>
</dbReference>
<dbReference type="EMBL" id="FNOM01000016">
    <property type="protein sequence ID" value="SDX70537.1"/>
    <property type="molecule type" value="Genomic_DNA"/>
</dbReference>
<name>A0A1H3DW10_9RHOB</name>
<dbReference type="Pfam" id="PF00403">
    <property type="entry name" value="HMA"/>
    <property type="match status" value="1"/>
</dbReference>
<dbReference type="InterPro" id="IPR017969">
    <property type="entry name" value="Heavy-metal-associated_CS"/>
</dbReference>
<evidence type="ECO:0000313" key="4">
    <source>
        <dbReference type="Proteomes" id="UP000198539"/>
    </source>
</evidence>
<keyword evidence="4" id="KW-1185">Reference proteome</keyword>
<sequence>MQFQIDNMTCSGCAKSVTKAIHSVDPQAKVDIDLPQKRVNVVSAADESAVAAVLEDVGYPPRRAA</sequence>
<accession>A0A1H3DW10</accession>
<evidence type="ECO:0000256" key="1">
    <source>
        <dbReference type="ARBA" id="ARBA00022723"/>
    </source>
</evidence>
<evidence type="ECO:0000313" key="3">
    <source>
        <dbReference type="EMBL" id="SDX70537.1"/>
    </source>
</evidence>
<organism evidence="3 4">
    <name type="scientific">Roseicitreum antarcticum</name>
    <dbReference type="NCBI Taxonomy" id="564137"/>
    <lineage>
        <taxon>Bacteria</taxon>
        <taxon>Pseudomonadati</taxon>
        <taxon>Pseudomonadota</taxon>
        <taxon>Alphaproteobacteria</taxon>
        <taxon>Rhodobacterales</taxon>
        <taxon>Paracoccaceae</taxon>
        <taxon>Roseicitreum</taxon>
    </lineage>
</organism>
<dbReference type="CDD" id="cd00371">
    <property type="entry name" value="HMA"/>
    <property type="match status" value="1"/>
</dbReference>
<dbReference type="RefSeq" id="WP_092892030.1">
    <property type="nucleotide sequence ID" value="NZ_CP061498.1"/>
</dbReference>
<dbReference type="PROSITE" id="PS01047">
    <property type="entry name" value="HMA_1"/>
    <property type="match status" value="1"/>
</dbReference>
<dbReference type="Proteomes" id="UP000198539">
    <property type="component" value="Unassembled WGS sequence"/>
</dbReference>
<dbReference type="PROSITE" id="PS50846">
    <property type="entry name" value="HMA_2"/>
    <property type="match status" value="1"/>
</dbReference>
<reference evidence="3 4" key="1">
    <citation type="submission" date="2016-10" db="EMBL/GenBank/DDBJ databases">
        <authorList>
            <person name="de Groot N.N."/>
        </authorList>
    </citation>
    <scope>NUCLEOTIDE SEQUENCE [LARGE SCALE GENOMIC DNA]</scope>
    <source>
        <strain evidence="3 4">CGMCC 1.8894</strain>
    </source>
</reference>
<feature type="domain" description="HMA" evidence="2">
    <location>
        <begin position="1"/>
        <end position="62"/>
    </location>
</feature>
<dbReference type="InterPro" id="IPR006121">
    <property type="entry name" value="HMA_dom"/>
</dbReference>
<dbReference type="SUPFAM" id="SSF55008">
    <property type="entry name" value="HMA, heavy metal-associated domain"/>
    <property type="match status" value="1"/>
</dbReference>
<gene>
    <name evidence="3" type="ORF">SAMN04488238_11625</name>
</gene>
<keyword evidence="1" id="KW-0479">Metal-binding</keyword>
<proteinExistence type="predicted"/>
<dbReference type="OrthoDB" id="9801832at2"/>
<dbReference type="AlphaFoldDB" id="A0A1H3DW10"/>
<dbReference type="STRING" id="564137.SAMN04488238_11625"/>
<evidence type="ECO:0000259" key="2">
    <source>
        <dbReference type="PROSITE" id="PS50846"/>
    </source>
</evidence>
<dbReference type="InterPro" id="IPR036163">
    <property type="entry name" value="HMA_dom_sf"/>
</dbReference>
<protein>
    <submittedName>
        <fullName evidence="3">Copper chaperone</fullName>
    </submittedName>
</protein>
<dbReference type="GO" id="GO:0046872">
    <property type="term" value="F:metal ion binding"/>
    <property type="evidence" value="ECO:0007669"/>
    <property type="project" value="UniProtKB-KW"/>
</dbReference>